<dbReference type="InterPro" id="IPR036736">
    <property type="entry name" value="ACP-like_sf"/>
</dbReference>
<dbReference type="InterPro" id="IPR036291">
    <property type="entry name" value="NAD(P)-bd_dom_sf"/>
</dbReference>
<dbReference type="Gene3D" id="1.10.1200.10">
    <property type="entry name" value="ACP-like"/>
    <property type="match status" value="1"/>
</dbReference>
<evidence type="ECO:0000313" key="6">
    <source>
        <dbReference type="Proteomes" id="UP000248349"/>
    </source>
</evidence>
<accession>A0A318ZQZ5</accession>
<dbReference type="Pfam" id="PF07993">
    <property type="entry name" value="NAD_binding_4"/>
    <property type="match status" value="1"/>
</dbReference>
<dbReference type="EMBL" id="KZ821251">
    <property type="protein sequence ID" value="PYH42518.1"/>
    <property type="molecule type" value="Genomic_DNA"/>
</dbReference>
<dbReference type="Proteomes" id="UP000248349">
    <property type="component" value="Unassembled WGS sequence"/>
</dbReference>
<dbReference type="Pfam" id="PF00501">
    <property type="entry name" value="AMP-binding"/>
    <property type="match status" value="1"/>
</dbReference>
<proteinExistence type="predicted"/>
<dbReference type="InterPro" id="IPR013120">
    <property type="entry name" value="FAR_NAD-bd"/>
</dbReference>
<dbReference type="SUPFAM" id="SSF47336">
    <property type="entry name" value="ACP-like"/>
    <property type="match status" value="1"/>
</dbReference>
<dbReference type="RefSeq" id="XP_025428500.1">
    <property type="nucleotide sequence ID" value="XM_025572858.1"/>
</dbReference>
<dbReference type="InterPro" id="IPR051414">
    <property type="entry name" value="Adenylate-forming_Reductase"/>
</dbReference>
<dbReference type="InterPro" id="IPR000873">
    <property type="entry name" value="AMP-dep_synth/lig_dom"/>
</dbReference>
<dbReference type="OrthoDB" id="429813at2759"/>
<evidence type="ECO:0000259" key="4">
    <source>
        <dbReference type="Pfam" id="PF07993"/>
    </source>
</evidence>
<keyword evidence="1" id="KW-0596">Phosphopantetheine</keyword>
<dbReference type="InterPro" id="IPR020845">
    <property type="entry name" value="AMP-binding_CS"/>
</dbReference>
<reference evidence="5 6" key="1">
    <citation type="submission" date="2016-12" db="EMBL/GenBank/DDBJ databases">
        <title>The genomes of Aspergillus section Nigri reveals drivers in fungal speciation.</title>
        <authorList>
            <consortium name="DOE Joint Genome Institute"/>
            <person name="Vesth T.C."/>
            <person name="Nybo J."/>
            <person name="Theobald S."/>
            <person name="Brandl J."/>
            <person name="Frisvad J.C."/>
            <person name="Nielsen K.F."/>
            <person name="Lyhne E.K."/>
            <person name="Kogle M.E."/>
            <person name="Kuo A."/>
            <person name="Riley R."/>
            <person name="Clum A."/>
            <person name="Nolan M."/>
            <person name="Lipzen A."/>
            <person name="Salamov A."/>
            <person name="Henrissat B."/>
            <person name="Wiebenga A."/>
            <person name="De Vries R.P."/>
            <person name="Grigoriev I.V."/>
            <person name="Mortensen U.H."/>
            <person name="Andersen M.R."/>
            <person name="Baker S.E."/>
        </authorList>
    </citation>
    <scope>NUCLEOTIDE SEQUENCE [LARGE SCALE GENOMIC DNA]</scope>
    <source>
        <strain evidence="5 6">JOP 1030-1</strain>
    </source>
</reference>
<protein>
    <submittedName>
        <fullName evidence="5">NRPS-like enzyme</fullName>
    </submittedName>
</protein>
<keyword evidence="6" id="KW-1185">Reference proteome</keyword>
<feature type="domain" description="AMP-dependent synthetase/ligase" evidence="3">
    <location>
        <begin position="47"/>
        <end position="352"/>
    </location>
</feature>
<dbReference type="Gene3D" id="3.40.50.12780">
    <property type="entry name" value="N-terminal domain of ligase-like"/>
    <property type="match status" value="1"/>
</dbReference>
<evidence type="ECO:0000256" key="2">
    <source>
        <dbReference type="ARBA" id="ARBA00022553"/>
    </source>
</evidence>
<dbReference type="PROSITE" id="PS00455">
    <property type="entry name" value="AMP_BINDING"/>
    <property type="match status" value="1"/>
</dbReference>
<dbReference type="InterPro" id="IPR042099">
    <property type="entry name" value="ANL_N_sf"/>
</dbReference>
<sequence length="1059" mass="117270">MVSFIEPAPGTFRALQRLLVAQVDKVAEEAPTSRFGLIPNGIEVEEGFREITFQDLSRAVDALSWWIKDTLGEPEEGQRIAYLGNNDIRYIIVMLACHKTGYTIFLPSTRLSDEAYDHVFKETRCTHLLFSSEKSQIASRLQSLTWKLLLLEVPSVTHIFSKPSGGNKRFEFSKTYDEMVDKIAFMIHSSGTTGMPKPVSLTHGFLGTVDNGAFMPRPQGRSPAFFNDLASDDPYPKALVLSATPYFHLMGLVSFFESIFHNIPFVASPERLLSVGFLIDLISHTKPTATILPPSILEDMSHSEEGLNCLRAMKFVCYGGAPLAPEVGKKLSRYTQLRSPIGSSEMGIISSLVPEGEGNWGYFEWNPAYHVDMQPIGDDLFELVLPRVENSLAIHGIFHTFPELQEYRSKDLFTRHPSEPKLWRYHGRLDDVIVLSNGEKLNPVSLEKIVEGHPSVHRALLVGQGRFETCLLVEPVVHPDSKRVDKQEFIENIWPLVQTANETVPQYGRIVKSMIRLSSPGKPFKLTAKGTTQRHAVNRDYAAEIEEIYSAQDSQTAVELPATLTADGIRGYLQGIITALTGKKEVGASDDLYSMGLDSFQAIQLNRILRSSVSSYNPECDIERLTVQNIYAHPTVDGLTELLLGVLDGSSASTAGISRSEKISQLISKYTSDFRAPASYSLPQLPARATVILTGSTGSLGTYILNDLIHNPQVAKVYCFNRSAEAQARQREGFEDKGLSVSPLDDPEKVEFLHVEFGKAHFGIGSKKYNELLGTVTLIIHNAWKVNFNHPVSSFEDPHLKGVREFVNLSLESRYRAHLAFVSSVSTIGAWQPTDTVMSVPEIPMESADSALEQGYGESKYIGERICVEASEKAGVPTSILRVGQIAGPDTRQGVWNPHEWIPTLIKTSKAIGMVPSDLGAYPIDWVSVDTLAKIVNEILLGRSSSLLQERNAVYHLVNPSRTSWSSLIPAIQDRYPVRPVPLVEWVDALEAIQDPTDAEVDEKPALKLLAFFRTLADNAHVLSADINVERTTGASSTMASLGPVSADQMANWLAQWDF</sequence>
<dbReference type="PANTHER" id="PTHR43439">
    <property type="entry name" value="PHENYLACETATE-COENZYME A LIGASE"/>
    <property type="match status" value="1"/>
</dbReference>
<dbReference type="PANTHER" id="PTHR43439:SF2">
    <property type="entry name" value="ENZYME, PUTATIVE (JCVI)-RELATED"/>
    <property type="match status" value="1"/>
</dbReference>
<dbReference type="GeneID" id="37074086"/>
<organism evidence="5 6">
    <name type="scientific">Aspergillus saccharolyticus JOP 1030-1</name>
    <dbReference type="NCBI Taxonomy" id="1450539"/>
    <lineage>
        <taxon>Eukaryota</taxon>
        <taxon>Fungi</taxon>
        <taxon>Dikarya</taxon>
        <taxon>Ascomycota</taxon>
        <taxon>Pezizomycotina</taxon>
        <taxon>Eurotiomycetes</taxon>
        <taxon>Eurotiomycetidae</taxon>
        <taxon>Eurotiales</taxon>
        <taxon>Aspergillaceae</taxon>
        <taxon>Aspergillus</taxon>
        <taxon>Aspergillus subgen. Circumdati</taxon>
    </lineage>
</organism>
<evidence type="ECO:0000259" key="3">
    <source>
        <dbReference type="Pfam" id="PF00501"/>
    </source>
</evidence>
<gene>
    <name evidence="5" type="ORF">BP01DRAFT_325305</name>
</gene>
<feature type="non-terminal residue" evidence="5">
    <location>
        <position position="1059"/>
    </location>
</feature>
<dbReference type="SUPFAM" id="SSF56801">
    <property type="entry name" value="Acetyl-CoA synthetase-like"/>
    <property type="match status" value="1"/>
</dbReference>
<dbReference type="Gene3D" id="3.40.50.720">
    <property type="entry name" value="NAD(P)-binding Rossmann-like Domain"/>
    <property type="match status" value="1"/>
</dbReference>
<name>A0A318ZQZ5_9EURO</name>
<feature type="domain" description="Thioester reductase (TE)" evidence="4">
    <location>
        <begin position="693"/>
        <end position="935"/>
    </location>
</feature>
<dbReference type="AlphaFoldDB" id="A0A318ZQZ5"/>
<evidence type="ECO:0000313" key="5">
    <source>
        <dbReference type="EMBL" id="PYH42518.1"/>
    </source>
</evidence>
<evidence type="ECO:0000256" key="1">
    <source>
        <dbReference type="ARBA" id="ARBA00022450"/>
    </source>
</evidence>
<dbReference type="STRING" id="1450539.A0A318ZQZ5"/>
<dbReference type="SUPFAM" id="SSF51735">
    <property type="entry name" value="NAD(P)-binding Rossmann-fold domains"/>
    <property type="match status" value="1"/>
</dbReference>
<keyword evidence="2" id="KW-0597">Phosphoprotein</keyword>
<dbReference type="Pfam" id="PF23562">
    <property type="entry name" value="AMP-binding_C_3"/>
    <property type="match status" value="1"/>
</dbReference>